<evidence type="ECO:0000256" key="1">
    <source>
        <dbReference type="ARBA" id="ARBA00004496"/>
    </source>
</evidence>
<reference evidence="15" key="1">
    <citation type="submission" date="2016-10" db="EMBL/GenBank/DDBJ databases">
        <authorList>
            <person name="Varghese N."/>
            <person name="Submissions S."/>
        </authorList>
    </citation>
    <scope>NUCLEOTIDE SEQUENCE [LARGE SCALE GENOMIC DNA]</scope>
    <source>
        <strain evidence="15">CGMCC 1.9127</strain>
    </source>
</reference>
<keyword evidence="8 12" id="KW-0862">Zinc</keyword>
<comment type="subunit">
    <text evidence="3 12">Monomer.</text>
</comment>
<dbReference type="InterPro" id="IPR015273">
    <property type="entry name" value="Cys-tRNA-synt_Ia_DALR"/>
</dbReference>
<evidence type="ECO:0000256" key="4">
    <source>
        <dbReference type="ARBA" id="ARBA00022490"/>
    </source>
</evidence>
<evidence type="ECO:0000259" key="13">
    <source>
        <dbReference type="SMART" id="SM00840"/>
    </source>
</evidence>
<dbReference type="GO" id="GO:0005829">
    <property type="term" value="C:cytosol"/>
    <property type="evidence" value="ECO:0007669"/>
    <property type="project" value="TreeGrafter"/>
</dbReference>
<dbReference type="AlphaFoldDB" id="A0A1H7GSM9"/>
<dbReference type="HAMAP" id="MF_00041">
    <property type="entry name" value="Cys_tRNA_synth"/>
    <property type="match status" value="1"/>
</dbReference>
<dbReference type="Proteomes" id="UP000199297">
    <property type="component" value="Unassembled WGS sequence"/>
</dbReference>
<dbReference type="Pfam" id="PF01406">
    <property type="entry name" value="tRNA-synt_1e"/>
    <property type="match status" value="1"/>
</dbReference>
<feature type="binding site" evidence="12">
    <location>
        <position position="269"/>
    </location>
    <ligand>
        <name>ATP</name>
        <dbReference type="ChEBI" id="CHEBI:30616"/>
    </ligand>
</feature>
<dbReference type="InterPro" id="IPR032678">
    <property type="entry name" value="tRNA-synt_1_cat_dom"/>
</dbReference>
<feature type="short sequence motif" description="'HIGH' region" evidence="12">
    <location>
        <begin position="30"/>
        <end position="40"/>
    </location>
</feature>
<dbReference type="PANTHER" id="PTHR10890:SF3">
    <property type="entry name" value="CYSTEINE--TRNA LIGASE, CYTOPLASMIC"/>
    <property type="match status" value="1"/>
</dbReference>
<evidence type="ECO:0000256" key="12">
    <source>
        <dbReference type="HAMAP-Rule" id="MF_00041"/>
    </source>
</evidence>
<dbReference type="GO" id="GO:0008270">
    <property type="term" value="F:zinc ion binding"/>
    <property type="evidence" value="ECO:0007669"/>
    <property type="project" value="UniProtKB-UniRule"/>
</dbReference>
<evidence type="ECO:0000256" key="2">
    <source>
        <dbReference type="ARBA" id="ARBA00005594"/>
    </source>
</evidence>
<dbReference type="PRINTS" id="PR00983">
    <property type="entry name" value="TRNASYNTHCYS"/>
</dbReference>
<dbReference type="OrthoDB" id="9815130at2"/>
<evidence type="ECO:0000313" key="15">
    <source>
        <dbReference type="Proteomes" id="UP000199297"/>
    </source>
</evidence>
<accession>A0A1H7GSM9</accession>
<dbReference type="PANTHER" id="PTHR10890">
    <property type="entry name" value="CYSTEINYL-TRNA SYNTHETASE"/>
    <property type="match status" value="1"/>
</dbReference>
<keyword evidence="5 12" id="KW-0436">Ligase</keyword>
<dbReference type="CDD" id="cd07963">
    <property type="entry name" value="Anticodon_Ia_Cys"/>
    <property type="match status" value="1"/>
</dbReference>
<keyword evidence="9 12" id="KW-0067">ATP-binding</keyword>
<dbReference type="Gene3D" id="1.20.120.1910">
    <property type="entry name" value="Cysteine-tRNA ligase, C-terminal anti-codon recognition domain"/>
    <property type="match status" value="1"/>
</dbReference>
<dbReference type="EMBL" id="FOBI01000001">
    <property type="protein sequence ID" value="SEK40032.1"/>
    <property type="molecule type" value="Genomic_DNA"/>
</dbReference>
<sequence>MLQIYNTLSRKKEVFKPITANKVGLYVCGITIYDLCHIGHARTYVAFDIIARYFKYLGYELTHVRNITDVDDKIIQRAHENGESCDALTKRMTEQMYQDFDDLNIMRPDIAPTVTGHMDDIIALVVRLIEREHAYIAANGDVMFDVSSYKDYGKLSMQNLDMLQAGARVDVDENKRSPLDFVLWKMAKPDEPSWDSPWGKGRPGWHIECSAMNSKHLGEHFDIHGGGSDLQFPHHENEIAQSCCAFDTPYVNYWMHGGMVQINKEKMSKSLNNFFTLRSVLDEYDAESVRFFLTSSHYRSQLNYSQENLEQARASLERLYTALRGVTPIKVALAGNPYVQRFEKAMNDDFNCPEAMPVLFELAKEINRIKATASEEAGKLAYILIALGEVLGIAQSAPEDFLQGKGSNSDEVAEIEALIKQRNDARANKDWAMADDARDKLAALNVILEDSVAGTTWRKG</sequence>
<protein>
    <recommendedName>
        <fullName evidence="12">Cysteine--tRNA ligase</fullName>
        <ecNumber evidence="12">6.1.1.16</ecNumber>
    </recommendedName>
    <alternativeName>
        <fullName evidence="12">Cysteinyl-tRNA synthetase</fullName>
        <shortName evidence="12">CysRS</shortName>
    </alternativeName>
</protein>
<comment type="subcellular location">
    <subcellularLocation>
        <location evidence="1 12">Cytoplasm</location>
    </subcellularLocation>
</comment>
<name>A0A1H7GSM9_9GAMM</name>
<dbReference type="GO" id="GO:0005524">
    <property type="term" value="F:ATP binding"/>
    <property type="evidence" value="ECO:0007669"/>
    <property type="project" value="UniProtKB-UniRule"/>
</dbReference>
<evidence type="ECO:0000313" key="14">
    <source>
        <dbReference type="EMBL" id="SEK40032.1"/>
    </source>
</evidence>
<comment type="similarity">
    <text evidence="2 12">Belongs to the class-I aminoacyl-tRNA synthetase family.</text>
</comment>
<keyword evidence="10 12" id="KW-0648">Protein biosynthesis</keyword>
<keyword evidence="6 12" id="KW-0479">Metal-binding</keyword>
<evidence type="ECO:0000256" key="10">
    <source>
        <dbReference type="ARBA" id="ARBA00022917"/>
    </source>
</evidence>
<evidence type="ECO:0000256" key="5">
    <source>
        <dbReference type="ARBA" id="ARBA00022598"/>
    </source>
</evidence>
<dbReference type="Pfam" id="PF09190">
    <property type="entry name" value="DALR_2"/>
    <property type="match status" value="1"/>
</dbReference>
<dbReference type="InterPro" id="IPR009080">
    <property type="entry name" value="tRNAsynth_Ia_anticodon-bd"/>
</dbReference>
<keyword evidence="11 12" id="KW-0030">Aminoacyl-tRNA synthetase</keyword>
<feature type="domain" description="Cysteinyl-tRNA synthetase class Ia DALR" evidence="13">
    <location>
        <begin position="341"/>
        <end position="402"/>
    </location>
</feature>
<comment type="cofactor">
    <cofactor evidence="12">
        <name>Zn(2+)</name>
        <dbReference type="ChEBI" id="CHEBI:29105"/>
    </cofactor>
    <text evidence="12">Binds 1 zinc ion per subunit.</text>
</comment>
<dbReference type="EC" id="6.1.1.16" evidence="12"/>
<feature type="short sequence motif" description="'KMSKS' region" evidence="12">
    <location>
        <begin position="266"/>
        <end position="270"/>
    </location>
</feature>
<evidence type="ECO:0000256" key="9">
    <source>
        <dbReference type="ARBA" id="ARBA00022840"/>
    </source>
</evidence>
<proteinExistence type="inferred from homology"/>
<evidence type="ECO:0000256" key="7">
    <source>
        <dbReference type="ARBA" id="ARBA00022741"/>
    </source>
</evidence>
<dbReference type="SUPFAM" id="SSF47323">
    <property type="entry name" value="Anticodon-binding domain of a subclass of class I aminoacyl-tRNA synthetases"/>
    <property type="match status" value="1"/>
</dbReference>
<dbReference type="NCBIfam" id="TIGR00435">
    <property type="entry name" value="cysS"/>
    <property type="match status" value="1"/>
</dbReference>
<feature type="binding site" evidence="12">
    <location>
        <position position="238"/>
    </location>
    <ligand>
        <name>Zn(2+)</name>
        <dbReference type="ChEBI" id="CHEBI:29105"/>
    </ligand>
</feature>
<dbReference type="RefSeq" id="WP_085282785.1">
    <property type="nucleotide sequence ID" value="NZ_FOBI01000001.1"/>
</dbReference>
<dbReference type="InterPro" id="IPR014729">
    <property type="entry name" value="Rossmann-like_a/b/a_fold"/>
</dbReference>
<keyword evidence="15" id="KW-1185">Reference proteome</keyword>
<feature type="binding site" evidence="12">
    <location>
        <position position="28"/>
    </location>
    <ligand>
        <name>Zn(2+)</name>
        <dbReference type="ChEBI" id="CHEBI:29105"/>
    </ligand>
</feature>
<dbReference type="InterPro" id="IPR024909">
    <property type="entry name" value="Cys-tRNA/MSH_ligase"/>
</dbReference>
<evidence type="ECO:0000256" key="6">
    <source>
        <dbReference type="ARBA" id="ARBA00022723"/>
    </source>
</evidence>
<feature type="binding site" evidence="12">
    <location>
        <position position="209"/>
    </location>
    <ligand>
        <name>Zn(2+)</name>
        <dbReference type="ChEBI" id="CHEBI:29105"/>
    </ligand>
</feature>
<dbReference type="CDD" id="cd00672">
    <property type="entry name" value="CysRS_core"/>
    <property type="match status" value="1"/>
</dbReference>
<evidence type="ECO:0000256" key="3">
    <source>
        <dbReference type="ARBA" id="ARBA00011245"/>
    </source>
</evidence>
<dbReference type="SMART" id="SM00840">
    <property type="entry name" value="DALR_2"/>
    <property type="match status" value="1"/>
</dbReference>
<keyword evidence="7 12" id="KW-0547">Nucleotide-binding</keyword>
<feature type="binding site" evidence="12">
    <location>
        <position position="234"/>
    </location>
    <ligand>
        <name>Zn(2+)</name>
        <dbReference type="ChEBI" id="CHEBI:29105"/>
    </ligand>
</feature>
<dbReference type="FunFam" id="3.40.50.620:FF:000009">
    <property type="entry name" value="Cysteine--tRNA ligase"/>
    <property type="match status" value="1"/>
</dbReference>
<dbReference type="STRING" id="641665.GCA_002104455_00437"/>
<dbReference type="SUPFAM" id="SSF52374">
    <property type="entry name" value="Nucleotidylyl transferase"/>
    <property type="match status" value="1"/>
</dbReference>
<organism evidence="14 15">
    <name type="scientific">Colwellia chukchiensis</name>
    <dbReference type="NCBI Taxonomy" id="641665"/>
    <lineage>
        <taxon>Bacteria</taxon>
        <taxon>Pseudomonadati</taxon>
        <taxon>Pseudomonadota</taxon>
        <taxon>Gammaproteobacteria</taxon>
        <taxon>Alteromonadales</taxon>
        <taxon>Colwelliaceae</taxon>
        <taxon>Colwellia</taxon>
    </lineage>
</organism>
<comment type="catalytic activity">
    <reaction evidence="12">
        <text>tRNA(Cys) + L-cysteine + ATP = L-cysteinyl-tRNA(Cys) + AMP + diphosphate</text>
        <dbReference type="Rhea" id="RHEA:17773"/>
        <dbReference type="Rhea" id="RHEA-COMP:9661"/>
        <dbReference type="Rhea" id="RHEA-COMP:9679"/>
        <dbReference type="ChEBI" id="CHEBI:30616"/>
        <dbReference type="ChEBI" id="CHEBI:33019"/>
        <dbReference type="ChEBI" id="CHEBI:35235"/>
        <dbReference type="ChEBI" id="CHEBI:78442"/>
        <dbReference type="ChEBI" id="CHEBI:78517"/>
        <dbReference type="ChEBI" id="CHEBI:456215"/>
        <dbReference type="EC" id="6.1.1.16"/>
    </reaction>
</comment>
<dbReference type="Gene3D" id="3.40.50.620">
    <property type="entry name" value="HUPs"/>
    <property type="match status" value="1"/>
</dbReference>
<evidence type="ECO:0000256" key="11">
    <source>
        <dbReference type="ARBA" id="ARBA00023146"/>
    </source>
</evidence>
<keyword evidence="4 12" id="KW-0963">Cytoplasm</keyword>
<dbReference type="InterPro" id="IPR056411">
    <property type="entry name" value="CysS_C"/>
</dbReference>
<evidence type="ECO:0000256" key="8">
    <source>
        <dbReference type="ARBA" id="ARBA00022833"/>
    </source>
</evidence>
<dbReference type="GO" id="GO:0004817">
    <property type="term" value="F:cysteine-tRNA ligase activity"/>
    <property type="evidence" value="ECO:0007669"/>
    <property type="project" value="UniProtKB-UniRule"/>
</dbReference>
<gene>
    <name evidence="12" type="primary">cysS</name>
    <name evidence="14" type="ORF">SAMN05216262_101267</name>
</gene>
<dbReference type="GO" id="GO:0006423">
    <property type="term" value="P:cysteinyl-tRNA aminoacylation"/>
    <property type="evidence" value="ECO:0007669"/>
    <property type="project" value="UniProtKB-UniRule"/>
</dbReference>
<dbReference type="InterPro" id="IPR015803">
    <property type="entry name" value="Cys-tRNA-ligase"/>
</dbReference>
<dbReference type="Pfam" id="PF23493">
    <property type="entry name" value="CysS_C"/>
    <property type="match status" value="1"/>
</dbReference>